<evidence type="ECO:0000256" key="3">
    <source>
        <dbReference type="SAM" id="MobiDB-lite"/>
    </source>
</evidence>
<keyword evidence="5" id="KW-1185">Reference proteome</keyword>
<dbReference type="PANTHER" id="PTHR33142:SF13">
    <property type="entry name" value="CYCLIN-DEPENDENT PROTEIN KINASE INHIBITOR SMR1"/>
    <property type="match status" value="1"/>
</dbReference>
<dbReference type="AlphaFoldDB" id="A0A7J6VSP4"/>
<keyword evidence="1" id="KW-0649">Protein kinase inhibitor</keyword>
<dbReference type="InterPro" id="IPR040389">
    <property type="entry name" value="SMR"/>
</dbReference>
<dbReference type="GO" id="GO:0032875">
    <property type="term" value="P:regulation of DNA endoreduplication"/>
    <property type="evidence" value="ECO:0007669"/>
    <property type="project" value="InterPro"/>
</dbReference>
<evidence type="ECO:0000313" key="5">
    <source>
        <dbReference type="Proteomes" id="UP000554482"/>
    </source>
</evidence>
<dbReference type="GO" id="GO:0004860">
    <property type="term" value="F:protein kinase inhibitor activity"/>
    <property type="evidence" value="ECO:0007669"/>
    <property type="project" value="UniProtKB-KW"/>
</dbReference>
<gene>
    <name evidence="4" type="ORF">FRX31_022491</name>
</gene>
<dbReference type="EMBL" id="JABWDY010027397">
    <property type="protein sequence ID" value="KAF5187923.1"/>
    <property type="molecule type" value="Genomic_DNA"/>
</dbReference>
<comment type="caution">
    <text evidence="4">The sequence shown here is derived from an EMBL/GenBank/DDBJ whole genome shotgun (WGS) entry which is preliminary data.</text>
</comment>
<feature type="region of interest" description="Disordered" evidence="3">
    <location>
        <begin position="60"/>
        <end position="85"/>
    </location>
</feature>
<dbReference type="OrthoDB" id="662905at2759"/>
<keyword evidence="2" id="KW-0131">Cell cycle</keyword>
<evidence type="ECO:0000256" key="2">
    <source>
        <dbReference type="ARBA" id="ARBA00023306"/>
    </source>
</evidence>
<evidence type="ECO:0000313" key="4">
    <source>
        <dbReference type="EMBL" id="KAF5187923.1"/>
    </source>
</evidence>
<reference evidence="4 5" key="1">
    <citation type="submission" date="2020-06" db="EMBL/GenBank/DDBJ databases">
        <title>Transcriptomic and genomic resources for Thalictrum thalictroides and T. hernandezii: Facilitating candidate gene discovery in an emerging model plant lineage.</title>
        <authorList>
            <person name="Arias T."/>
            <person name="Riano-Pachon D.M."/>
            <person name="Di Stilio V.S."/>
        </authorList>
    </citation>
    <scope>NUCLEOTIDE SEQUENCE [LARGE SCALE GENOMIC DNA]</scope>
    <source>
        <strain evidence="5">cv. WT478/WT964</strain>
        <tissue evidence="4">Leaves</tissue>
    </source>
</reference>
<evidence type="ECO:0000256" key="1">
    <source>
        <dbReference type="ARBA" id="ARBA00023013"/>
    </source>
</evidence>
<feature type="compositionally biased region" description="Basic and acidic residues" evidence="3">
    <location>
        <begin position="71"/>
        <end position="82"/>
    </location>
</feature>
<dbReference type="Proteomes" id="UP000554482">
    <property type="component" value="Unassembled WGS sequence"/>
</dbReference>
<dbReference type="PANTHER" id="PTHR33142">
    <property type="entry name" value="CYCLIN-DEPENDENT PROTEIN KINASE INHIBITOR SMR13"/>
    <property type="match status" value="1"/>
</dbReference>
<sequence length="106" mass="11875">MAADLSLVQNQFKKISLQPINVKREAVVSTNNPIDGEPKQLNNVEEECKTPTSVEYKIPMQECPPAPKKSRPMEDLGERKSSEQNYLSVSADDICSLLNQELSNKK</sequence>
<proteinExistence type="predicted"/>
<protein>
    <submittedName>
        <fullName evidence="4">Uncharacterized protein</fullName>
    </submittedName>
</protein>
<accession>A0A7J6VSP4</accession>
<organism evidence="4 5">
    <name type="scientific">Thalictrum thalictroides</name>
    <name type="common">Rue-anemone</name>
    <name type="synonym">Anemone thalictroides</name>
    <dbReference type="NCBI Taxonomy" id="46969"/>
    <lineage>
        <taxon>Eukaryota</taxon>
        <taxon>Viridiplantae</taxon>
        <taxon>Streptophyta</taxon>
        <taxon>Embryophyta</taxon>
        <taxon>Tracheophyta</taxon>
        <taxon>Spermatophyta</taxon>
        <taxon>Magnoliopsida</taxon>
        <taxon>Ranunculales</taxon>
        <taxon>Ranunculaceae</taxon>
        <taxon>Thalictroideae</taxon>
        <taxon>Thalictrum</taxon>
    </lineage>
</organism>
<name>A0A7J6VSP4_THATH</name>